<dbReference type="AlphaFoldDB" id="A0A1F5ERD6"/>
<gene>
    <name evidence="1" type="ORF">A3D09_03005</name>
</gene>
<dbReference type="Proteomes" id="UP000177390">
    <property type="component" value="Unassembled WGS sequence"/>
</dbReference>
<organism evidence="1 2">
    <name type="scientific">Candidatus Collierbacteria bacterium RIFCSPHIGHO2_02_FULL_49_10</name>
    <dbReference type="NCBI Taxonomy" id="1817723"/>
    <lineage>
        <taxon>Bacteria</taxon>
        <taxon>Candidatus Collieribacteriota</taxon>
    </lineage>
</organism>
<evidence type="ECO:0000313" key="1">
    <source>
        <dbReference type="EMBL" id="OGD69949.1"/>
    </source>
</evidence>
<protein>
    <submittedName>
        <fullName evidence="1">Uncharacterized protein</fullName>
    </submittedName>
</protein>
<sequence length="620" mass="70122">MVADLMEADVRTDNVLEEAAKPPVHAERRRFPLRSADEARVSDLSIAFGSEHARRVDLADHYPFAEEMRRALWDNLCRVGGEMVEPGTEDAALLDNLLLVNTQDLRRKLAEGFGPEVVAASEVFSRWKEISDFVPDAEAFDLSIELNDALRKQPEMYYETRLALRECEKDLNNELRAPLEKNVLQSVHVEGVTDLCTEHKLASAPTAGGGEYPICVDAGEFPLVGLMAELHDFVKLNDLNTYVWEHEALSAIATVRLADELLVQLRPKLSLAWLGDETKRRKVAMLMAKAVASHGDREYPHAQVLKGGDAVEVVEHQGVRIAKIEGFGTTNFFIEPPSGETLVSQIPNEIRADPDKFRLAKRFMTGVRDEDRKDGCGGYAELKYYLQFPPTAIFEGSDSWDNFVEKNLLGSFSDNLKTAGNFDIDRLSVQEKRVIYPTMLFAALTRQIAQDFESKQLSHESEWRRWYIFDFDKTAPYVGESSISAGMSARDKQTSPGFVDGRKHYSFFQNAVSWLCKAEEVWREQRKIALGLREADEQQMGVFRQGLEEAGIKGADFDKVWLEKVKQTTTERQKKLIAGKDELFGMLRNGLQDLMTVNFDHEANQEAVEMADGEMRRRLA</sequence>
<name>A0A1F5ERD6_9BACT</name>
<reference evidence="1 2" key="1">
    <citation type="journal article" date="2016" name="Nat. Commun.">
        <title>Thousands of microbial genomes shed light on interconnected biogeochemical processes in an aquifer system.</title>
        <authorList>
            <person name="Anantharaman K."/>
            <person name="Brown C.T."/>
            <person name="Hug L.A."/>
            <person name="Sharon I."/>
            <person name="Castelle C.J."/>
            <person name="Probst A.J."/>
            <person name="Thomas B.C."/>
            <person name="Singh A."/>
            <person name="Wilkins M.J."/>
            <person name="Karaoz U."/>
            <person name="Brodie E.L."/>
            <person name="Williams K.H."/>
            <person name="Hubbard S.S."/>
            <person name="Banfield J.F."/>
        </authorList>
    </citation>
    <scope>NUCLEOTIDE SEQUENCE [LARGE SCALE GENOMIC DNA]</scope>
</reference>
<comment type="caution">
    <text evidence="1">The sequence shown here is derived from an EMBL/GenBank/DDBJ whole genome shotgun (WGS) entry which is preliminary data.</text>
</comment>
<proteinExistence type="predicted"/>
<accession>A0A1F5ERD6</accession>
<dbReference type="EMBL" id="MFAH01000068">
    <property type="protein sequence ID" value="OGD69949.1"/>
    <property type="molecule type" value="Genomic_DNA"/>
</dbReference>
<evidence type="ECO:0000313" key="2">
    <source>
        <dbReference type="Proteomes" id="UP000177390"/>
    </source>
</evidence>